<name>U5NDZ5_9BURK</name>
<dbReference type="InterPro" id="IPR029044">
    <property type="entry name" value="Nucleotide-diphossugar_trans"/>
</dbReference>
<accession>U5NDZ5</accession>
<dbReference type="PATRIC" id="fig|946483.4.peg.2300"/>
<keyword evidence="5" id="KW-1185">Reference proteome</keyword>
<dbReference type="PANTHER" id="PTHR45947:SF3">
    <property type="entry name" value="SULFOQUINOVOSYL TRANSFERASE SQD2"/>
    <property type="match status" value="1"/>
</dbReference>
<evidence type="ECO:0000259" key="1">
    <source>
        <dbReference type="Pfam" id="PF00534"/>
    </source>
</evidence>
<protein>
    <submittedName>
        <fullName evidence="4">Sulfoquinovosyltransferase</fullName>
    </submittedName>
</protein>
<dbReference type="GO" id="GO:0016757">
    <property type="term" value="F:glycosyltransferase activity"/>
    <property type="evidence" value="ECO:0007669"/>
    <property type="project" value="InterPro"/>
</dbReference>
<dbReference type="PANTHER" id="PTHR45947">
    <property type="entry name" value="SULFOQUINOVOSYL TRANSFERASE SQD2"/>
    <property type="match status" value="1"/>
</dbReference>
<feature type="domain" description="Glycosyltransferase subfamily 4-like N-terminal" evidence="3">
    <location>
        <begin position="357"/>
        <end position="543"/>
    </location>
</feature>
<dbReference type="SUPFAM" id="SSF53448">
    <property type="entry name" value="Nucleotide-diphospho-sugar transferases"/>
    <property type="match status" value="1"/>
</dbReference>
<dbReference type="HOGENOM" id="CLU_367894_0_0_4"/>
<dbReference type="InterPro" id="IPR050194">
    <property type="entry name" value="Glycosyltransferase_grp1"/>
</dbReference>
<dbReference type="InterPro" id="IPR001173">
    <property type="entry name" value="Glyco_trans_2-like"/>
</dbReference>
<dbReference type="EMBL" id="CP004885">
    <property type="protein sequence ID" value="AGX88344.1"/>
    <property type="molecule type" value="Genomic_DNA"/>
</dbReference>
<dbReference type="Proteomes" id="UP000017184">
    <property type="component" value="Chromosome"/>
</dbReference>
<reference evidence="4 5" key="1">
    <citation type="journal article" date="2013" name="Genome Biol.">
        <title>Genomic analysis reveals key aspects of prokaryotic symbiosis in the phototrophic consortium "Chlorochromatium aggregatum".</title>
        <authorList>
            <person name="Liu Z."/>
            <person name="Muller J."/>
            <person name="Li T."/>
            <person name="Alvey R.M."/>
            <person name="Vogl K."/>
            <person name="Frigaard N.U."/>
            <person name="Rockwell N.C."/>
            <person name="Boyd E.S."/>
            <person name="Tomsho L.P."/>
            <person name="Schuster S.C."/>
            <person name="Henke P."/>
            <person name="Rohde M."/>
            <person name="Overmann J."/>
            <person name="Bryant D.A."/>
        </authorList>
    </citation>
    <scope>NUCLEOTIDE SEQUENCE [LARGE SCALE GENOMIC DNA]</scope>
    <source>
        <strain evidence="4">CR</strain>
    </source>
</reference>
<dbReference type="Pfam" id="PF00535">
    <property type="entry name" value="Glycos_transf_2"/>
    <property type="match status" value="1"/>
</dbReference>
<dbReference type="Gene3D" id="3.40.50.2000">
    <property type="entry name" value="Glycogen Phosphorylase B"/>
    <property type="match status" value="2"/>
</dbReference>
<feature type="domain" description="Glycosyltransferase 2-like" evidence="2">
    <location>
        <begin position="5"/>
        <end position="131"/>
    </location>
</feature>
<dbReference type="KEGG" id="cbx:Cenrod_2282"/>
<dbReference type="Gene3D" id="3.90.550.10">
    <property type="entry name" value="Spore Coat Polysaccharide Biosynthesis Protein SpsA, Chain A"/>
    <property type="match status" value="1"/>
</dbReference>
<dbReference type="InterPro" id="IPR028098">
    <property type="entry name" value="Glyco_trans_4-like_N"/>
</dbReference>
<dbReference type="eggNOG" id="COG0438">
    <property type="taxonomic scope" value="Bacteria"/>
</dbReference>
<gene>
    <name evidence="4" type="primary">sqd2</name>
    <name evidence="4" type="ORF">Cenrod_2282</name>
</gene>
<dbReference type="InterPro" id="IPR001296">
    <property type="entry name" value="Glyco_trans_1"/>
</dbReference>
<dbReference type="CDD" id="cd03801">
    <property type="entry name" value="GT4_PimA-like"/>
    <property type="match status" value="1"/>
</dbReference>
<evidence type="ECO:0000313" key="5">
    <source>
        <dbReference type="Proteomes" id="UP000017184"/>
    </source>
</evidence>
<dbReference type="eggNOG" id="COG1216">
    <property type="taxonomic scope" value="Bacteria"/>
</dbReference>
<sequence>MTNASVVINTFNRADYLPNAIYSIASQSYPNVELIVVNGPSTDATETELDRMEAQGIHFQRFSCPSRNLSESRNIGIANASGDVVLFIDDDAVAHRDWVTRIMRHYADPDVGAVGGFTFDHTGINYQCRYTVCDKFGNVRYFDTINPEQLLICTNDFYFPSLLGTNCSFSMSELRRIGGFDEVFAYMLDETDVCLRIVEGGKRVVTVPNAYVFHQYAPSYTRSPDRIPTSLLAPARSKAYFCLKHSVKGMDTSLQVFAEVDRYKKDIEFSNRWYLDHKKITPSHYAKISKELSEGVSEGLKLGLDMAVKTAVSQHLQLKTEISSKFHPILSKTDDNVLKRALKIYFVSQGYPPEDTSGIARWTFECARSLTELGHEVHIVTRTTGSANHVDFVRGVWIHAILDMCDDEITSLAPTPLPASIVRRAGAVLREIRRSEPIWGVDIVSAPIWDVEGIFCAAYLNKPIVTSLHTTYKLAQPYKPEWTENFHYRINHVDKVIAAENWLLSNSPYILANSKEIVTEINHHYNVMLIDHSNRLTIIPHGIGSLHEFQSSENITEKHHNAQQRIKVLFVGRIEARKGLDQLLLALFHIERLLDHIEVVIVGKFPDTEDAYTRQVTGLVEKLRTKWPKTQVTMLGYLSDTELDAHYATADIFVAPSRFESFGLILIEAMRHGVPVVACNIGGMREIITHGVDGYLFDVGNTQQLADQMKSLIENSDLRAQLGSASYKTYQTKFTSKVMGGALEKYFLSIIEGFSND</sequence>
<proteinExistence type="predicted"/>
<evidence type="ECO:0000259" key="2">
    <source>
        <dbReference type="Pfam" id="PF00535"/>
    </source>
</evidence>
<dbReference type="Pfam" id="PF13439">
    <property type="entry name" value="Glyco_transf_4"/>
    <property type="match status" value="1"/>
</dbReference>
<dbReference type="STRING" id="946483.Cenrod_2282"/>
<dbReference type="AlphaFoldDB" id="U5NDZ5"/>
<keyword evidence="4" id="KW-0808">Transferase</keyword>
<feature type="domain" description="Glycosyl transferase family 1" evidence="1">
    <location>
        <begin position="553"/>
        <end position="728"/>
    </location>
</feature>
<dbReference type="CDD" id="cd00761">
    <property type="entry name" value="Glyco_tranf_GTA_type"/>
    <property type="match status" value="1"/>
</dbReference>
<dbReference type="SUPFAM" id="SSF53756">
    <property type="entry name" value="UDP-Glycosyltransferase/glycogen phosphorylase"/>
    <property type="match status" value="1"/>
</dbReference>
<dbReference type="Pfam" id="PF00534">
    <property type="entry name" value="Glycos_transf_1"/>
    <property type="match status" value="1"/>
</dbReference>
<evidence type="ECO:0000313" key="4">
    <source>
        <dbReference type="EMBL" id="AGX88344.1"/>
    </source>
</evidence>
<dbReference type="RefSeq" id="WP_022775796.1">
    <property type="nucleotide sequence ID" value="NC_022576.1"/>
</dbReference>
<evidence type="ECO:0000259" key="3">
    <source>
        <dbReference type="Pfam" id="PF13439"/>
    </source>
</evidence>
<organism evidence="4 5">
    <name type="scientific">Candidatus Symbiobacter mobilis CR</name>
    <dbReference type="NCBI Taxonomy" id="946483"/>
    <lineage>
        <taxon>Bacteria</taxon>
        <taxon>Pseudomonadati</taxon>
        <taxon>Pseudomonadota</taxon>
        <taxon>Betaproteobacteria</taxon>
        <taxon>Burkholderiales</taxon>
        <taxon>Comamonadaceae</taxon>
    </lineage>
</organism>